<gene>
    <name evidence="5" type="ORF">RDB_LOCUS35724</name>
</gene>
<dbReference type="PANTHER" id="PTHR45639">
    <property type="entry name" value="HSC70CB, ISOFORM G-RELATED"/>
    <property type="match status" value="1"/>
</dbReference>
<dbReference type="Gene3D" id="3.30.420.40">
    <property type="match status" value="2"/>
</dbReference>
<protein>
    <submittedName>
        <fullName evidence="5">Uncharacterized protein</fullName>
    </submittedName>
</protein>
<accession>A0A8H2WNI0</accession>
<dbReference type="InterPro" id="IPR013126">
    <property type="entry name" value="Hsp_70_fam"/>
</dbReference>
<dbReference type="GO" id="GO:0030968">
    <property type="term" value="P:endoplasmic reticulum unfolded protein response"/>
    <property type="evidence" value="ECO:0007669"/>
    <property type="project" value="TreeGrafter"/>
</dbReference>
<dbReference type="Proteomes" id="UP000663843">
    <property type="component" value="Unassembled WGS sequence"/>
</dbReference>
<comment type="caution">
    <text evidence="5">The sequence shown here is derived from an EMBL/GenBank/DDBJ whole genome shotgun (WGS) entry which is preliminary data.</text>
</comment>
<evidence type="ECO:0000313" key="6">
    <source>
        <dbReference type="Proteomes" id="UP000663843"/>
    </source>
</evidence>
<sequence length="216" mass="23968">MRDVLVTVCAYFTQLRRLAVIDATEITSMKPVTLVNEGTIIVVSYTMNRQFPSREVHMIYDSRPVATRATLVAFHTTAVPAINNPLNPKASPKPPPSALGSTRLLLELSPPHRSKLFSKRNSRRISSQCRRRGTGGSAKLANNVDADEACVLGTAFHGSSLSRQLRTKPVKVQDAVFRTAYLRHIGRNKCENGNRRTTKTIPLPIRPQSASERPRL</sequence>
<dbReference type="GO" id="GO:0034663">
    <property type="term" value="C:endoplasmic reticulum chaperone complex"/>
    <property type="evidence" value="ECO:0007669"/>
    <property type="project" value="TreeGrafter"/>
</dbReference>
<keyword evidence="2" id="KW-0067">ATP-binding</keyword>
<dbReference type="GO" id="GO:0140662">
    <property type="term" value="F:ATP-dependent protein folding chaperone"/>
    <property type="evidence" value="ECO:0007669"/>
    <property type="project" value="InterPro"/>
</dbReference>
<reference evidence="5" key="1">
    <citation type="submission" date="2021-01" db="EMBL/GenBank/DDBJ databases">
        <authorList>
            <person name="Kaushik A."/>
        </authorList>
    </citation>
    <scope>NUCLEOTIDE SEQUENCE</scope>
    <source>
        <strain evidence="5">AG2-2IIIB</strain>
    </source>
</reference>
<proteinExistence type="predicted"/>
<name>A0A8H2WNI0_9AGAM</name>
<dbReference type="PANTHER" id="PTHR45639:SF3">
    <property type="entry name" value="HYPOXIA UP-REGULATED PROTEIN 1"/>
    <property type="match status" value="1"/>
</dbReference>
<dbReference type="Pfam" id="PF00012">
    <property type="entry name" value="HSP70"/>
    <property type="match status" value="1"/>
</dbReference>
<feature type="region of interest" description="Disordered" evidence="4">
    <location>
        <begin position="116"/>
        <end position="137"/>
    </location>
</feature>
<evidence type="ECO:0000256" key="2">
    <source>
        <dbReference type="ARBA" id="ARBA00022840"/>
    </source>
</evidence>
<evidence type="ECO:0000313" key="5">
    <source>
        <dbReference type="EMBL" id="CAE6399659.1"/>
    </source>
</evidence>
<evidence type="ECO:0000256" key="3">
    <source>
        <dbReference type="ARBA" id="ARBA00023186"/>
    </source>
</evidence>
<dbReference type="GO" id="GO:0005524">
    <property type="term" value="F:ATP binding"/>
    <property type="evidence" value="ECO:0007669"/>
    <property type="project" value="UniProtKB-KW"/>
</dbReference>
<feature type="region of interest" description="Disordered" evidence="4">
    <location>
        <begin position="190"/>
        <end position="216"/>
    </location>
</feature>
<keyword evidence="3" id="KW-0143">Chaperone</keyword>
<feature type="compositionally biased region" description="Basic residues" evidence="4">
    <location>
        <begin position="116"/>
        <end position="133"/>
    </location>
</feature>
<evidence type="ECO:0000256" key="4">
    <source>
        <dbReference type="SAM" id="MobiDB-lite"/>
    </source>
</evidence>
<keyword evidence="1" id="KW-0547">Nucleotide-binding</keyword>
<evidence type="ECO:0000256" key="1">
    <source>
        <dbReference type="ARBA" id="ARBA00022741"/>
    </source>
</evidence>
<dbReference type="AlphaFoldDB" id="A0A8H2WNI0"/>
<organism evidence="5 6">
    <name type="scientific">Rhizoctonia solani</name>
    <dbReference type="NCBI Taxonomy" id="456999"/>
    <lineage>
        <taxon>Eukaryota</taxon>
        <taxon>Fungi</taxon>
        <taxon>Dikarya</taxon>
        <taxon>Basidiomycota</taxon>
        <taxon>Agaricomycotina</taxon>
        <taxon>Agaricomycetes</taxon>
        <taxon>Cantharellales</taxon>
        <taxon>Ceratobasidiaceae</taxon>
        <taxon>Rhizoctonia</taxon>
    </lineage>
</organism>
<dbReference type="EMBL" id="CAJMWT010001411">
    <property type="protein sequence ID" value="CAE6399659.1"/>
    <property type="molecule type" value="Genomic_DNA"/>
</dbReference>